<sequence length="157" mass="18266">MGLFDFLRKKKEIAQITDNDRQQFTDDMSANANLLVKQFKDDAKLDFTIESLREVDLIIKDSIVFYKKADSETKRKMIIKIGAYVFEVARKKFGGQYYWYNRLDQPILVTGQPEFEMSFLAYEKVRGCFENGKQNEISPVFEDYAVGIANKSTLMIV</sequence>
<dbReference type="AlphaFoldDB" id="A0A212KB28"/>
<evidence type="ECO:0000313" key="1">
    <source>
        <dbReference type="EMBL" id="SBW08901.1"/>
    </source>
</evidence>
<organism evidence="1">
    <name type="scientific">uncultured Dysgonomonas sp</name>
    <dbReference type="NCBI Taxonomy" id="206096"/>
    <lineage>
        <taxon>Bacteria</taxon>
        <taxon>Pseudomonadati</taxon>
        <taxon>Bacteroidota</taxon>
        <taxon>Bacteroidia</taxon>
        <taxon>Bacteroidales</taxon>
        <taxon>Dysgonomonadaceae</taxon>
        <taxon>Dysgonomonas</taxon>
        <taxon>environmental samples</taxon>
    </lineage>
</organism>
<name>A0A212KB28_9BACT</name>
<dbReference type="RefSeq" id="WP_283686010.1">
    <property type="nucleotide sequence ID" value="NZ_CABTJG010000009.1"/>
</dbReference>
<dbReference type="EMBL" id="FLUL01000001">
    <property type="protein sequence ID" value="SBW08901.1"/>
    <property type="molecule type" value="Genomic_DNA"/>
</dbReference>
<proteinExistence type="predicted"/>
<reference evidence="1" key="1">
    <citation type="submission" date="2016-04" db="EMBL/GenBank/DDBJ databases">
        <authorList>
            <person name="Evans L.H."/>
            <person name="Alamgir A."/>
            <person name="Owens N."/>
            <person name="Weber N.D."/>
            <person name="Virtaneva K."/>
            <person name="Barbian K."/>
            <person name="Babar A."/>
            <person name="Rosenke K."/>
        </authorList>
    </citation>
    <scope>NUCLEOTIDE SEQUENCE</scope>
    <source>
        <strain evidence="1">86-2</strain>
    </source>
</reference>
<accession>A0A212KB28</accession>
<protein>
    <submittedName>
        <fullName evidence="1">Uncharacterized protein</fullName>
    </submittedName>
</protein>
<gene>
    <name evidence="1" type="ORF">KL86DYS2_13492</name>
</gene>